<evidence type="ECO:0000313" key="1">
    <source>
        <dbReference type="EMBL" id="KAG9342646.1"/>
    </source>
</evidence>
<protein>
    <submittedName>
        <fullName evidence="1">Uncharacterized protein</fullName>
    </submittedName>
</protein>
<proteinExistence type="predicted"/>
<reference evidence="1" key="1">
    <citation type="thesis" date="2021" institute="BYU ScholarsArchive" country="Provo, UT, USA">
        <title>Applications of and Algorithms for Genome Assembly and Genomic Analyses with an Emphasis on Marine Teleosts.</title>
        <authorList>
            <person name="Pickett B.D."/>
        </authorList>
    </citation>
    <scope>NUCLEOTIDE SEQUENCE</scope>
    <source>
        <strain evidence="1">HI-2016</strain>
    </source>
</reference>
<evidence type="ECO:0000313" key="2">
    <source>
        <dbReference type="Proteomes" id="UP000824540"/>
    </source>
</evidence>
<accession>A0A8T2NSW1</accession>
<dbReference type="Proteomes" id="UP000824540">
    <property type="component" value="Unassembled WGS sequence"/>
</dbReference>
<dbReference type="AlphaFoldDB" id="A0A8T2NSW1"/>
<keyword evidence="2" id="KW-1185">Reference proteome</keyword>
<sequence>MQWIHTVLEILQWMQMGFGTRPLHHWGCEVSPQPNLGSHPRKLSSPCMDIAHQFNKDKLMLKQMSLTPIPNPAPFILSFNLLKRERHFKVIET</sequence>
<organism evidence="1 2">
    <name type="scientific">Albula glossodonta</name>
    <name type="common">roundjaw bonefish</name>
    <dbReference type="NCBI Taxonomy" id="121402"/>
    <lineage>
        <taxon>Eukaryota</taxon>
        <taxon>Metazoa</taxon>
        <taxon>Chordata</taxon>
        <taxon>Craniata</taxon>
        <taxon>Vertebrata</taxon>
        <taxon>Euteleostomi</taxon>
        <taxon>Actinopterygii</taxon>
        <taxon>Neopterygii</taxon>
        <taxon>Teleostei</taxon>
        <taxon>Albuliformes</taxon>
        <taxon>Albulidae</taxon>
        <taxon>Albula</taxon>
    </lineage>
</organism>
<gene>
    <name evidence="1" type="ORF">JZ751_016083</name>
</gene>
<name>A0A8T2NSW1_9TELE</name>
<dbReference type="EMBL" id="JAFBMS010000027">
    <property type="protein sequence ID" value="KAG9342646.1"/>
    <property type="molecule type" value="Genomic_DNA"/>
</dbReference>
<comment type="caution">
    <text evidence="1">The sequence shown here is derived from an EMBL/GenBank/DDBJ whole genome shotgun (WGS) entry which is preliminary data.</text>
</comment>